<keyword evidence="1" id="KW-0472">Membrane</keyword>
<reference evidence="2 3" key="1">
    <citation type="journal article" date="2015" name="Nature">
        <title>rRNA introns, odd ribosomes, and small enigmatic genomes across a large radiation of phyla.</title>
        <authorList>
            <person name="Brown C.T."/>
            <person name="Hug L.A."/>
            <person name="Thomas B.C."/>
            <person name="Sharon I."/>
            <person name="Castelle C.J."/>
            <person name="Singh A."/>
            <person name="Wilkins M.J."/>
            <person name="Williams K.H."/>
            <person name="Banfield J.F."/>
        </authorList>
    </citation>
    <scope>NUCLEOTIDE SEQUENCE [LARGE SCALE GENOMIC DNA]</scope>
</reference>
<evidence type="ECO:0000313" key="3">
    <source>
        <dbReference type="Proteomes" id="UP000033867"/>
    </source>
</evidence>
<evidence type="ECO:0000313" key="2">
    <source>
        <dbReference type="EMBL" id="KKS71408.1"/>
    </source>
</evidence>
<evidence type="ECO:0000256" key="1">
    <source>
        <dbReference type="SAM" id="Phobius"/>
    </source>
</evidence>
<proteinExistence type="predicted"/>
<keyword evidence="1" id="KW-0812">Transmembrane</keyword>
<keyword evidence="1" id="KW-1133">Transmembrane helix</keyword>
<dbReference type="AlphaFoldDB" id="A0A0G1E9X6"/>
<feature type="transmembrane region" description="Helical" evidence="1">
    <location>
        <begin position="12"/>
        <end position="37"/>
    </location>
</feature>
<feature type="non-terminal residue" evidence="2">
    <location>
        <position position="406"/>
    </location>
</feature>
<organism evidence="2 3">
    <name type="scientific">Candidatus Magasanikbacteria bacterium GW2011_GWE2_42_7</name>
    <dbReference type="NCBI Taxonomy" id="1619052"/>
    <lineage>
        <taxon>Bacteria</taxon>
        <taxon>Candidatus Magasanikiibacteriota</taxon>
    </lineage>
</organism>
<gene>
    <name evidence="2" type="ORF">UV42_C0029G0001</name>
</gene>
<accession>A0A0G1E9X6</accession>
<dbReference type="EMBL" id="LCEK01000029">
    <property type="protein sequence ID" value="KKS71408.1"/>
    <property type="molecule type" value="Genomic_DNA"/>
</dbReference>
<name>A0A0G1E9X6_9BACT</name>
<comment type="caution">
    <text evidence="2">The sequence shown here is derived from an EMBL/GenBank/DDBJ whole genome shotgun (WGS) entry which is preliminary data.</text>
</comment>
<dbReference type="Proteomes" id="UP000033867">
    <property type="component" value="Unassembled WGS sequence"/>
</dbReference>
<sequence>MGRRKIDEILGTRFSAIYAILLVSFFVFPLISAAVMYQPGETLDPGCAPTDLNCGVYPSVSLTTSTYAVGDMLYASSTSEFALLHRGTNGQFLKSTATGIAWDSIPGGGDLLASNDLSDVASTTLARANLGLAIGADVQAYNAGLSSIAGLSFATSTFMVGTGSGWEVQSSSTVKTTLGLGSVENTALSTWGGSLNITSLGTIGAGVWQGNVIDTLYLNSSVMLEGENISLLNNDSNFITSSTARTSISENVLGLSYDNVSGVLSLDGSYNIPLTASTTAWNTFYDTPSTTIALGTGLAWNSGNTIQAASGYNIPLTASSTDWQTAFSWGNHASANYLTSYSETDPVWMAASSTYLATTTAASTYLSQANAASTYLTQANAVSTYLSLADWNTTTTDALTEGITNK</sequence>
<dbReference type="PATRIC" id="fig|1619052.3.peg.642"/>
<protein>
    <submittedName>
        <fullName evidence="2">Uncharacterized protein</fullName>
    </submittedName>
</protein>